<organism evidence="2 3">
    <name type="scientific">Methylophaga thalassica</name>
    <dbReference type="NCBI Taxonomy" id="40223"/>
    <lineage>
        <taxon>Bacteria</taxon>
        <taxon>Pseudomonadati</taxon>
        <taxon>Pseudomonadota</taxon>
        <taxon>Gammaproteobacteria</taxon>
        <taxon>Thiotrichales</taxon>
        <taxon>Piscirickettsiaceae</taxon>
        <taxon>Methylophaga</taxon>
    </lineage>
</organism>
<protein>
    <submittedName>
        <fullName evidence="2">Glycosyl transferase</fullName>
    </submittedName>
</protein>
<dbReference type="CDD" id="cd04186">
    <property type="entry name" value="GT_2_like_c"/>
    <property type="match status" value="1"/>
</dbReference>
<reference evidence="2" key="2">
    <citation type="submission" date="2023-01" db="EMBL/GenBank/DDBJ databases">
        <title>Draft genome sequence of Methylophaga thalassica strain NBRC 102424.</title>
        <authorList>
            <person name="Sun Q."/>
            <person name="Mori K."/>
        </authorList>
    </citation>
    <scope>NUCLEOTIDE SEQUENCE</scope>
    <source>
        <strain evidence="2">NBRC 102424</strain>
    </source>
</reference>
<dbReference type="PANTHER" id="PTHR43179:SF7">
    <property type="entry name" value="RHAMNOSYLTRANSFERASE WBBL"/>
    <property type="match status" value="1"/>
</dbReference>
<keyword evidence="3" id="KW-1185">Reference proteome</keyword>
<evidence type="ECO:0000313" key="2">
    <source>
        <dbReference type="EMBL" id="GLP99811.1"/>
    </source>
</evidence>
<comment type="caution">
    <text evidence="2">The sequence shown here is derived from an EMBL/GenBank/DDBJ whole genome shotgun (WGS) entry which is preliminary data.</text>
</comment>
<reference evidence="2" key="1">
    <citation type="journal article" date="2014" name="Int. J. Syst. Evol. Microbiol.">
        <title>Complete genome of a new Firmicutes species belonging to the dominant human colonic microbiota ('Ruminococcus bicirculans') reveals two chromosomes and a selective capacity to utilize plant glucans.</title>
        <authorList>
            <consortium name="NISC Comparative Sequencing Program"/>
            <person name="Wegmann U."/>
            <person name="Louis P."/>
            <person name="Goesmann A."/>
            <person name="Henrissat B."/>
            <person name="Duncan S.H."/>
            <person name="Flint H.J."/>
        </authorList>
    </citation>
    <scope>NUCLEOTIDE SEQUENCE</scope>
    <source>
        <strain evidence="2">NBRC 102424</strain>
    </source>
</reference>
<keyword evidence="1" id="KW-1133">Transmembrane helix</keyword>
<proteinExistence type="predicted"/>
<dbReference type="Pfam" id="PF13641">
    <property type="entry name" value="Glyco_tranf_2_3"/>
    <property type="match status" value="1"/>
</dbReference>
<name>A0ABQ5TUG8_9GAMM</name>
<dbReference type="EMBL" id="BSND01000005">
    <property type="protein sequence ID" value="GLP99811.1"/>
    <property type="molecule type" value="Genomic_DNA"/>
</dbReference>
<keyword evidence="1" id="KW-0812">Transmembrane</keyword>
<evidence type="ECO:0000313" key="3">
    <source>
        <dbReference type="Proteomes" id="UP001161423"/>
    </source>
</evidence>
<dbReference type="GO" id="GO:0016740">
    <property type="term" value="F:transferase activity"/>
    <property type="evidence" value="ECO:0007669"/>
    <property type="project" value="UniProtKB-KW"/>
</dbReference>
<dbReference type="Gene3D" id="3.90.550.10">
    <property type="entry name" value="Spore Coat Polysaccharide Biosynthesis Protein SpsA, Chain A"/>
    <property type="match status" value="1"/>
</dbReference>
<sequence length="326" mass="37223">MTNNRFELAIIIVNYKTPKMVIDVLNSIKLDVANIDAQVLIVDNDSQDDSVTRINEWITSEDKKKKFRLIESSHNSGFSGGNNIGINAVDADYYLLLNSDTIVQSGALESLLETAKENNDAGLVGARLEWPDGQPQESCFHFHTPVSEFLKAASVGLFSRLLAPYIVARPVVDHVESYQWVSFACVLIRSQVIKDIGLLDDEFFMYFEDVEFSYRAQKAGWKVIYQPNAHVVHLRGGSSPLKSQAKLRKKLPRYFYESRTRYFYLVYGYWGLIFANIAWILGAAISGLREKLSKHYQSNTAQGQWRDTWINFTNPLKAYIHPKDYD</sequence>
<gene>
    <name evidence="2" type="ORF">GCM10007891_16650</name>
</gene>
<keyword evidence="1" id="KW-0472">Membrane</keyword>
<feature type="transmembrane region" description="Helical" evidence="1">
    <location>
        <begin position="262"/>
        <end position="285"/>
    </location>
</feature>
<evidence type="ECO:0000256" key="1">
    <source>
        <dbReference type="SAM" id="Phobius"/>
    </source>
</evidence>
<accession>A0ABQ5TUG8</accession>
<keyword evidence="2" id="KW-0808">Transferase</keyword>
<dbReference type="SUPFAM" id="SSF53448">
    <property type="entry name" value="Nucleotide-diphospho-sugar transferases"/>
    <property type="match status" value="1"/>
</dbReference>
<dbReference type="RefSeq" id="WP_284723324.1">
    <property type="nucleotide sequence ID" value="NZ_BSND01000005.1"/>
</dbReference>
<dbReference type="Proteomes" id="UP001161423">
    <property type="component" value="Unassembled WGS sequence"/>
</dbReference>
<dbReference type="InterPro" id="IPR029044">
    <property type="entry name" value="Nucleotide-diphossugar_trans"/>
</dbReference>
<dbReference type="PANTHER" id="PTHR43179">
    <property type="entry name" value="RHAMNOSYLTRANSFERASE WBBL"/>
    <property type="match status" value="1"/>
</dbReference>